<feature type="domain" description="Cyclic nucleotide-binding" evidence="11">
    <location>
        <begin position="56"/>
        <end position="149"/>
    </location>
</feature>
<evidence type="ECO:0000256" key="10">
    <source>
        <dbReference type="SAM" id="MobiDB-lite"/>
    </source>
</evidence>
<evidence type="ECO:0000259" key="12">
    <source>
        <dbReference type="PROSITE" id="PS51635"/>
    </source>
</evidence>
<feature type="active site" description="Proton acceptor" evidence="9">
    <location>
        <position position="766"/>
    </location>
</feature>
<dbReference type="InterPro" id="IPR016035">
    <property type="entry name" value="Acyl_Trfase/lysoPLipase"/>
</dbReference>
<evidence type="ECO:0000256" key="9">
    <source>
        <dbReference type="PROSITE-ProRule" id="PRU01161"/>
    </source>
</evidence>
<feature type="compositionally biased region" description="Basic and acidic residues" evidence="10">
    <location>
        <begin position="1"/>
        <end position="17"/>
    </location>
</feature>
<keyword evidence="7 9" id="KW-0443">Lipid metabolism</keyword>
<dbReference type="SUPFAM" id="SSF52151">
    <property type="entry name" value="FabD/lysophospholipase-like"/>
    <property type="match status" value="1"/>
</dbReference>
<dbReference type="SUPFAM" id="SSF51206">
    <property type="entry name" value="cAMP-binding domain-like"/>
    <property type="match status" value="2"/>
</dbReference>
<dbReference type="PROSITE" id="PS50042">
    <property type="entry name" value="CNMP_BINDING_3"/>
    <property type="match status" value="2"/>
</dbReference>
<dbReference type="Proteomes" id="UP000005237">
    <property type="component" value="Unassembled WGS sequence"/>
</dbReference>
<evidence type="ECO:0000256" key="8">
    <source>
        <dbReference type="ARBA" id="ARBA00023136"/>
    </source>
</evidence>
<dbReference type="InterPro" id="IPR050301">
    <property type="entry name" value="NTE"/>
</dbReference>
<dbReference type="GO" id="GO:0004622">
    <property type="term" value="F:phosphatidylcholine lysophospholipase activity"/>
    <property type="evidence" value="ECO:0007669"/>
    <property type="project" value="InterPro"/>
</dbReference>
<evidence type="ECO:0000259" key="11">
    <source>
        <dbReference type="PROSITE" id="PS50042"/>
    </source>
</evidence>
<dbReference type="PROSITE" id="PS51635">
    <property type="entry name" value="PNPLA"/>
    <property type="match status" value="1"/>
</dbReference>
<proteinExistence type="inferred from homology"/>
<name>A0A8R1HW71_CAEJA</name>
<dbReference type="EnsemblMetazoa" id="CJA13642a.1">
    <property type="protein sequence ID" value="CJA13642a.1"/>
    <property type="gene ID" value="WBGene00132846"/>
</dbReference>
<comment type="similarity">
    <text evidence="2">Belongs to the NTE family.</text>
</comment>
<evidence type="ECO:0000256" key="6">
    <source>
        <dbReference type="ARBA" id="ARBA00022989"/>
    </source>
</evidence>
<evidence type="ECO:0000256" key="7">
    <source>
        <dbReference type="ARBA" id="ARBA00023098"/>
    </source>
</evidence>
<dbReference type="InterPro" id="IPR001423">
    <property type="entry name" value="LysoPLipase_patatin_CS"/>
</dbReference>
<dbReference type="PROSITE" id="PS01237">
    <property type="entry name" value="UPF0028"/>
    <property type="match status" value="1"/>
</dbReference>
<dbReference type="PANTHER" id="PTHR14226">
    <property type="entry name" value="NEUROPATHY TARGET ESTERASE/SWISS CHEESE D.MELANOGASTER"/>
    <property type="match status" value="1"/>
</dbReference>
<reference evidence="13" key="2">
    <citation type="submission" date="2022-06" db="UniProtKB">
        <authorList>
            <consortium name="EnsemblMetazoa"/>
        </authorList>
    </citation>
    <scope>IDENTIFICATION</scope>
    <source>
        <strain evidence="13">DF5081</strain>
    </source>
</reference>
<evidence type="ECO:0000256" key="1">
    <source>
        <dbReference type="ARBA" id="ARBA00004370"/>
    </source>
</evidence>
<dbReference type="PANTHER" id="PTHR14226:SF21">
    <property type="entry name" value="PATATIN-LIKE PHOSPHOLIPASE DOMAIN-CONTAINING PROTEIN M110.7-RELATED"/>
    <property type="match status" value="1"/>
</dbReference>
<accession>A0A8R1HW71</accession>
<dbReference type="Gene3D" id="3.40.1090.10">
    <property type="entry name" value="Cytosolic phospholipase A2 catalytic domain"/>
    <property type="match status" value="2"/>
</dbReference>
<organism evidence="13 14">
    <name type="scientific">Caenorhabditis japonica</name>
    <dbReference type="NCBI Taxonomy" id="281687"/>
    <lineage>
        <taxon>Eukaryota</taxon>
        <taxon>Metazoa</taxon>
        <taxon>Ecdysozoa</taxon>
        <taxon>Nematoda</taxon>
        <taxon>Chromadorea</taxon>
        <taxon>Rhabditida</taxon>
        <taxon>Rhabditina</taxon>
        <taxon>Rhabditomorpha</taxon>
        <taxon>Rhabditoidea</taxon>
        <taxon>Rhabditidae</taxon>
        <taxon>Peloderinae</taxon>
        <taxon>Caenorhabditis</taxon>
    </lineage>
</organism>
<keyword evidence="6" id="KW-1133">Transmembrane helix</keyword>
<feature type="domain" description="Cyclic nucleotide-binding" evidence="11">
    <location>
        <begin position="205"/>
        <end position="301"/>
    </location>
</feature>
<dbReference type="Pfam" id="PF24179">
    <property type="entry name" value="NTE_Ploop"/>
    <property type="match status" value="1"/>
</dbReference>
<keyword evidence="3" id="KW-0812">Transmembrane</keyword>
<reference evidence="14" key="1">
    <citation type="submission" date="2010-08" db="EMBL/GenBank/DDBJ databases">
        <authorList>
            <consortium name="Caenorhabditis japonica Sequencing Consortium"/>
            <person name="Wilson R.K."/>
        </authorList>
    </citation>
    <scope>NUCLEOTIDE SEQUENCE [LARGE SCALE GENOMIC DNA]</scope>
    <source>
        <strain evidence="14">DF5081</strain>
    </source>
</reference>
<evidence type="ECO:0000256" key="5">
    <source>
        <dbReference type="ARBA" id="ARBA00022963"/>
    </source>
</evidence>
<evidence type="ECO:0000256" key="4">
    <source>
        <dbReference type="ARBA" id="ARBA00022801"/>
    </source>
</evidence>
<dbReference type="GO" id="GO:0046470">
    <property type="term" value="P:phosphatidylcholine metabolic process"/>
    <property type="evidence" value="ECO:0007669"/>
    <property type="project" value="InterPro"/>
</dbReference>
<dbReference type="InterPro" id="IPR000595">
    <property type="entry name" value="cNMP-bd_dom"/>
</dbReference>
<feature type="region of interest" description="Disordered" evidence="10">
    <location>
        <begin position="1"/>
        <end position="23"/>
    </location>
</feature>
<feature type="domain" description="PNPLA" evidence="12">
    <location>
        <begin position="612"/>
        <end position="779"/>
    </location>
</feature>
<dbReference type="InterPro" id="IPR018490">
    <property type="entry name" value="cNMP-bd_dom_sf"/>
</dbReference>
<dbReference type="GO" id="GO:0016020">
    <property type="term" value="C:membrane"/>
    <property type="evidence" value="ECO:0007669"/>
    <property type="project" value="UniProtKB-SubCell"/>
</dbReference>
<dbReference type="Pfam" id="PF01734">
    <property type="entry name" value="Patatin"/>
    <property type="match status" value="1"/>
</dbReference>
<evidence type="ECO:0000256" key="2">
    <source>
        <dbReference type="ARBA" id="ARBA00006636"/>
    </source>
</evidence>
<keyword evidence="5 9" id="KW-0442">Lipid degradation</keyword>
<evidence type="ECO:0008006" key="15">
    <source>
        <dbReference type="Google" id="ProtNLM"/>
    </source>
</evidence>
<dbReference type="InterPro" id="IPR002641">
    <property type="entry name" value="PNPLA_dom"/>
</dbReference>
<keyword evidence="4 9" id="KW-0378">Hydrolase</keyword>
<dbReference type="CDD" id="cd00038">
    <property type="entry name" value="CAP_ED"/>
    <property type="match status" value="1"/>
</dbReference>
<keyword evidence="8" id="KW-0472">Membrane</keyword>
<feature type="active site" description="Nucleophile" evidence="9">
    <location>
        <position position="645"/>
    </location>
</feature>
<evidence type="ECO:0000313" key="14">
    <source>
        <dbReference type="Proteomes" id="UP000005237"/>
    </source>
</evidence>
<protein>
    <recommendedName>
        <fullName evidence="15">Swiss cheese</fullName>
    </recommendedName>
</protein>
<keyword evidence="14" id="KW-1185">Reference proteome</keyword>
<dbReference type="GO" id="GO:0016042">
    <property type="term" value="P:lipid catabolic process"/>
    <property type="evidence" value="ECO:0007669"/>
    <property type="project" value="UniProtKB-UniRule"/>
</dbReference>
<dbReference type="AlphaFoldDB" id="A0A8R1HW71"/>
<feature type="short sequence motif" description="GXGXXG" evidence="9">
    <location>
        <begin position="616"/>
        <end position="621"/>
    </location>
</feature>
<dbReference type="InterPro" id="IPR056556">
    <property type="entry name" value="NTE1_P-loop_dom"/>
</dbReference>
<dbReference type="GO" id="GO:0005783">
    <property type="term" value="C:endoplasmic reticulum"/>
    <property type="evidence" value="ECO:0007669"/>
    <property type="project" value="TreeGrafter"/>
</dbReference>
<comment type="subcellular location">
    <subcellularLocation>
        <location evidence="1">Membrane</location>
    </subcellularLocation>
</comment>
<dbReference type="Gene3D" id="2.60.120.10">
    <property type="entry name" value="Jelly Rolls"/>
    <property type="match status" value="3"/>
</dbReference>
<evidence type="ECO:0000256" key="3">
    <source>
        <dbReference type="ARBA" id="ARBA00022692"/>
    </source>
</evidence>
<sequence>MRGSSERATRAVPRELFEPNEQEQVPSHIKPEIFFVLKALEGLELPRSWQLDPKDVETLSIDAGHNLLSPGEVNDVIVVVISGEMGIFTKVNKADKQYDVNIKNLKSGESYFSQTSIIEILMNVKPENKNVHLKALTSCRVAKYKFTSFYASFLHNPQAWIRTIQVKRKIPDLNRYGSFDKLSEQEQIDKGVGWMAEAMGIPEHVESLKEKVRRFECQKGTVVTEENTFDIDMVFVVFGGLQLKRESLDHGEKGTSLTFNVGAGDILPSMQILTNEPSMCTATAVEKTIYFKVCREEYRELGEVSNCMFVVMGGRLRSVEASKIIEEYGRLDIIGITDMAEKRARRSTVLAVRFSHLVCIPENLLGYVKTRYPQVGTKLLQLISKCWKSPSPESMLGHRDLKKIQNLRTIAIVPASANVPLTEFTCELYNQLSKHVKSLRLSSAVVRKYFEPDVLKKKADYSLMHWLNVQEISYSLVLYQCDFEKSSWTRRCLRMADSILVIALGNEKKQWQTMANSLMLCNEKGVRQSKELVLLWPEDTPTPHGTASWIHESYYSGYHHIRVANRVFNFGPKVKESDIVAFYETNVYPDVSGFQNDFARLARILTGNAVGLVFGGGGARGAAHAGALKAIIEKKIPIDMVGGTSIGALFASLYATTPDHRAQGRMRDFFIDRHKNNILDAIKDLTWAYCAILTGHRFNMCTQKVIGNVSIEDCWISYFCISTDITTSSMRIHRSGLMWPIVRSSMSIAGYVPPLCDPQDGHLLLDGAYVNNLPADVMRSLGASVVIAIDVGMSDQSHNLTDYGYYVSGLFSIFIHFSHHNPQPCFLGFWVLFKRWWPFGEPIRVLSMSEIQNRLAFVCCENQLEIVKSAPYCFYVKIPIENFGIFDFSKFEEATTVGYDVTRQKLEEFFENSATNRRKLLGCARNIEPSSPSNGKNDNLISFVDVPFPASSLN</sequence>
<evidence type="ECO:0000313" key="13">
    <source>
        <dbReference type="EnsemblMetazoa" id="CJA13642a.1"/>
    </source>
</evidence>
<feature type="short sequence motif" description="DGA/G" evidence="9">
    <location>
        <begin position="766"/>
        <end position="768"/>
    </location>
</feature>
<dbReference type="InterPro" id="IPR014710">
    <property type="entry name" value="RmlC-like_jellyroll"/>
</dbReference>
<feature type="short sequence motif" description="GXSXG" evidence="9">
    <location>
        <begin position="643"/>
        <end position="647"/>
    </location>
</feature>